<sequence>MKSKRVCFLVDHSLDPRLRKRVSSFILRGYSVVVYSDTQKGEWLATSDWAKNAELREYKGLGTDLDFSILYVSGAKVFIDKFWVLRRFKKNSYIISEIPDLPLRYSNNMLNVAVGWIFSLFVRSVSDSIVLTSQGFIEFFRTFNNVSFIENIPNRELVESFKLAFNKGVSESKCKIKLGYVGAIRYLEQLHMVLEYLYSLGDSSNIELHIYGGPINKFEGLVNKYPHFKNMINNNVFVHGPYDYENEIVQIYSSIDVVLANYDASQLNVRLALPNKLYESLLSQKPIIVSKKTFLSEKVKELNIGWCVESSQQKQTTFNEQMDAIVKELKSSEFTYPQKSYFDELELQESQFFSKLESSVSFFNKNV</sequence>
<dbReference type="Pfam" id="PF00534">
    <property type="entry name" value="Glycos_transf_1"/>
    <property type="match status" value="1"/>
</dbReference>
<accession>A0AAW8R1C3</accession>
<organism evidence="2 3">
    <name type="scientific">Brumicola blandensis</name>
    <dbReference type="NCBI Taxonomy" id="3075611"/>
    <lineage>
        <taxon>Bacteria</taxon>
        <taxon>Pseudomonadati</taxon>
        <taxon>Pseudomonadota</taxon>
        <taxon>Gammaproteobacteria</taxon>
        <taxon>Alteromonadales</taxon>
        <taxon>Alteromonadaceae</taxon>
        <taxon>Brumicola</taxon>
    </lineage>
</organism>
<evidence type="ECO:0000259" key="1">
    <source>
        <dbReference type="Pfam" id="PF00534"/>
    </source>
</evidence>
<reference evidence="2 3" key="1">
    <citation type="submission" date="2023-09" db="EMBL/GenBank/DDBJ databases">
        <authorList>
            <person name="Rey-Velasco X."/>
        </authorList>
    </citation>
    <scope>NUCLEOTIDE SEQUENCE [LARGE SCALE GENOMIC DNA]</scope>
    <source>
        <strain evidence="2 3">W409</strain>
    </source>
</reference>
<dbReference type="Gene3D" id="3.40.50.2000">
    <property type="entry name" value="Glycogen Phosphorylase B"/>
    <property type="match status" value="1"/>
</dbReference>
<evidence type="ECO:0000313" key="2">
    <source>
        <dbReference type="EMBL" id="MDT0582695.1"/>
    </source>
</evidence>
<name>A0AAW8R1C3_9ALTE</name>
<dbReference type="Proteomes" id="UP001249020">
    <property type="component" value="Unassembled WGS sequence"/>
</dbReference>
<gene>
    <name evidence="2" type="ORF">RM544_09085</name>
</gene>
<keyword evidence="2" id="KW-0328">Glycosyltransferase</keyword>
<dbReference type="GO" id="GO:0016757">
    <property type="term" value="F:glycosyltransferase activity"/>
    <property type="evidence" value="ECO:0007669"/>
    <property type="project" value="UniProtKB-KW"/>
</dbReference>
<dbReference type="SUPFAM" id="SSF53756">
    <property type="entry name" value="UDP-Glycosyltransferase/glycogen phosphorylase"/>
    <property type="match status" value="1"/>
</dbReference>
<dbReference type="EC" id="2.4.-.-" evidence="2"/>
<evidence type="ECO:0000313" key="3">
    <source>
        <dbReference type="Proteomes" id="UP001249020"/>
    </source>
</evidence>
<dbReference type="InterPro" id="IPR001296">
    <property type="entry name" value="Glyco_trans_1"/>
</dbReference>
<dbReference type="EMBL" id="JAVRIE010000003">
    <property type="protein sequence ID" value="MDT0582695.1"/>
    <property type="molecule type" value="Genomic_DNA"/>
</dbReference>
<dbReference type="RefSeq" id="WP_311361473.1">
    <property type="nucleotide sequence ID" value="NZ_JAVRIE010000003.1"/>
</dbReference>
<feature type="domain" description="Glycosyl transferase family 1" evidence="1">
    <location>
        <begin position="174"/>
        <end position="328"/>
    </location>
</feature>
<keyword evidence="2" id="KW-0808">Transferase</keyword>
<protein>
    <submittedName>
        <fullName evidence="2">Glycosyltransferase</fullName>
        <ecNumber evidence="2">2.4.-.-</ecNumber>
    </submittedName>
</protein>
<comment type="caution">
    <text evidence="2">The sequence shown here is derived from an EMBL/GenBank/DDBJ whole genome shotgun (WGS) entry which is preliminary data.</text>
</comment>
<proteinExistence type="predicted"/>
<keyword evidence="3" id="KW-1185">Reference proteome</keyword>
<dbReference type="AlphaFoldDB" id="A0AAW8R1C3"/>